<dbReference type="InterPro" id="IPR002082">
    <property type="entry name" value="Asp_carbamoyltransf"/>
</dbReference>
<dbReference type="GO" id="GO:0016597">
    <property type="term" value="F:amino acid binding"/>
    <property type="evidence" value="ECO:0007669"/>
    <property type="project" value="InterPro"/>
</dbReference>
<dbReference type="AlphaFoldDB" id="A0A518VFV8"/>
<reference evidence="10 11" key="1">
    <citation type="submission" date="2018-11" db="EMBL/GenBank/DDBJ databases">
        <title>Phylogenetic determinants of toxin gene distribution in genomes of Brevibacillus laterosporus.</title>
        <authorList>
            <person name="Glare T.R."/>
            <person name="Durrant A."/>
            <person name="Berry C."/>
            <person name="Palma L."/>
            <person name="Ormskirk M."/>
            <person name="Cox M.O."/>
        </authorList>
    </citation>
    <scope>NUCLEOTIDE SEQUENCE [LARGE SCALE GENOMIC DNA]</scope>
    <source>
        <strain evidence="10 11">1821L</strain>
    </source>
</reference>
<dbReference type="PRINTS" id="PR00100">
    <property type="entry name" value="AOTCASE"/>
</dbReference>
<dbReference type="InterPro" id="IPR006131">
    <property type="entry name" value="Asp_carbamoyltransf_Asp/Orn-bd"/>
</dbReference>
<feature type="binding site" evidence="7">
    <location>
        <position position="51"/>
    </location>
    <ligand>
        <name>carbamoyl phosphate</name>
        <dbReference type="ChEBI" id="CHEBI:58228"/>
    </ligand>
</feature>
<comment type="catalytic activity">
    <reaction evidence="6 7">
        <text>carbamoyl phosphate + L-aspartate = N-carbamoyl-L-aspartate + phosphate + H(+)</text>
        <dbReference type="Rhea" id="RHEA:20013"/>
        <dbReference type="ChEBI" id="CHEBI:15378"/>
        <dbReference type="ChEBI" id="CHEBI:29991"/>
        <dbReference type="ChEBI" id="CHEBI:32814"/>
        <dbReference type="ChEBI" id="CHEBI:43474"/>
        <dbReference type="ChEBI" id="CHEBI:58228"/>
        <dbReference type="EC" id="2.1.3.2"/>
    </reaction>
</comment>
<comment type="pathway">
    <text evidence="1 7">Pyrimidine metabolism; UMP biosynthesis via de novo pathway; (S)-dihydroorotate from bicarbonate: step 2/3.</text>
</comment>
<evidence type="ECO:0000256" key="6">
    <source>
        <dbReference type="ARBA" id="ARBA00048859"/>
    </source>
</evidence>
<dbReference type="EMBL" id="CP033464">
    <property type="protein sequence ID" value="QDX95876.1"/>
    <property type="molecule type" value="Genomic_DNA"/>
</dbReference>
<dbReference type="GO" id="GO:0004070">
    <property type="term" value="F:aspartate carbamoyltransferase activity"/>
    <property type="evidence" value="ECO:0007669"/>
    <property type="project" value="UniProtKB-UniRule"/>
</dbReference>
<proteinExistence type="inferred from homology"/>
<evidence type="ECO:0000256" key="2">
    <source>
        <dbReference type="ARBA" id="ARBA00008896"/>
    </source>
</evidence>
<feature type="binding site" evidence="7">
    <location>
        <position position="218"/>
    </location>
    <ligand>
        <name>L-aspartate</name>
        <dbReference type="ChEBI" id="CHEBI:29991"/>
    </ligand>
</feature>
<dbReference type="Pfam" id="PF00185">
    <property type="entry name" value="OTCace"/>
    <property type="match status" value="1"/>
</dbReference>
<dbReference type="NCBIfam" id="NF002032">
    <property type="entry name" value="PRK00856.1"/>
    <property type="match status" value="1"/>
</dbReference>
<evidence type="ECO:0000313" key="10">
    <source>
        <dbReference type="EMBL" id="QDX95876.1"/>
    </source>
</evidence>
<dbReference type="InterPro" id="IPR006132">
    <property type="entry name" value="Asp/Orn_carbamoyltranf_P-bd"/>
</dbReference>
<comment type="subunit">
    <text evidence="7">Heterododecamer (2C3:3R2) of six catalytic PyrB chains organized as two trimers (C3), and six regulatory PyrI chains organized as three dimers (R2).</text>
</comment>
<dbReference type="GO" id="GO:0006207">
    <property type="term" value="P:'de novo' pyrimidine nucleobase biosynthetic process"/>
    <property type="evidence" value="ECO:0007669"/>
    <property type="project" value="InterPro"/>
</dbReference>
<dbReference type="PRINTS" id="PR00101">
    <property type="entry name" value="ATCASE"/>
</dbReference>
<accession>A0A518VFV8</accession>
<keyword evidence="3 7" id="KW-0808">Transferase</keyword>
<keyword evidence="4 7" id="KW-0665">Pyrimidine biosynthesis</keyword>
<dbReference type="Gene3D" id="3.40.50.1370">
    <property type="entry name" value="Aspartate/ornithine carbamoyltransferase"/>
    <property type="match status" value="2"/>
</dbReference>
<dbReference type="GO" id="GO:0044205">
    <property type="term" value="P:'de novo' UMP biosynthetic process"/>
    <property type="evidence" value="ECO:0007669"/>
    <property type="project" value="UniProtKB-UniRule"/>
</dbReference>
<name>A0A518VFV8_BRELA</name>
<feature type="binding site" evidence="7">
    <location>
        <position position="260"/>
    </location>
    <ligand>
        <name>carbamoyl phosphate</name>
        <dbReference type="ChEBI" id="CHEBI:58228"/>
    </ligand>
</feature>
<dbReference type="SUPFAM" id="SSF53671">
    <property type="entry name" value="Aspartate/ornithine carbamoyltransferase"/>
    <property type="match status" value="1"/>
</dbReference>
<feature type="binding site" evidence="7">
    <location>
        <position position="52"/>
    </location>
    <ligand>
        <name>carbamoyl phosphate</name>
        <dbReference type="ChEBI" id="CHEBI:58228"/>
    </ligand>
</feature>
<protein>
    <recommendedName>
        <fullName evidence="7">Aspartate carbamoyltransferase</fullName>
        <ecNumber evidence="7">2.1.3.2</ecNumber>
    </recommendedName>
    <alternativeName>
        <fullName evidence="7">Aspartate transcarbamylase</fullName>
        <shortName evidence="7">ATCase</shortName>
    </alternativeName>
</protein>
<evidence type="ECO:0000259" key="8">
    <source>
        <dbReference type="Pfam" id="PF00185"/>
    </source>
</evidence>
<dbReference type="InterPro" id="IPR036901">
    <property type="entry name" value="Asp/Orn_carbamoylTrfase_sf"/>
</dbReference>
<dbReference type="EC" id="2.1.3.2" evidence="7"/>
<dbReference type="Pfam" id="PF02729">
    <property type="entry name" value="OTCace_N"/>
    <property type="match status" value="1"/>
</dbReference>
<evidence type="ECO:0000313" key="11">
    <source>
        <dbReference type="Proteomes" id="UP000319432"/>
    </source>
</evidence>
<feature type="domain" description="Aspartate/ornithine carbamoyltransferase carbamoyl-P binding" evidence="9">
    <location>
        <begin position="2"/>
        <end position="144"/>
    </location>
</feature>
<feature type="binding site" evidence="7">
    <location>
        <position position="259"/>
    </location>
    <ligand>
        <name>carbamoyl phosphate</name>
        <dbReference type="ChEBI" id="CHEBI:58228"/>
    </ligand>
</feature>
<dbReference type="UniPathway" id="UPA00070">
    <property type="reaction ID" value="UER00116"/>
</dbReference>
<evidence type="ECO:0000256" key="7">
    <source>
        <dbReference type="HAMAP-Rule" id="MF_00001"/>
    </source>
</evidence>
<dbReference type="Proteomes" id="UP000319432">
    <property type="component" value="Chromosome"/>
</dbReference>
<feature type="binding site" evidence="7">
    <location>
        <position position="131"/>
    </location>
    <ligand>
        <name>carbamoyl phosphate</name>
        <dbReference type="ChEBI" id="CHEBI:58228"/>
    </ligand>
</feature>
<evidence type="ECO:0000256" key="1">
    <source>
        <dbReference type="ARBA" id="ARBA00004852"/>
    </source>
</evidence>
<dbReference type="OrthoDB" id="9774690at2"/>
<evidence type="ECO:0000256" key="3">
    <source>
        <dbReference type="ARBA" id="ARBA00022679"/>
    </source>
</evidence>
<evidence type="ECO:0000256" key="5">
    <source>
        <dbReference type="ARBA" id="ARBA00043884"/>
    </source>
</evidence>
<dbReference type="HAMAP" id="MF_00001">
    <property type="entry name" value="Asp_carb_tr"/>
    <property type="match status" value="1"/>
</dbReference>
<feature type="domain" description="Aspartate/ornithine carbamoyltransferase Asp/Orn-binding" evidence="8">
    <location>
        <begin position="150"/>
        <end position="295"/>
    </location>
</feature>
<dbReference type="GO" id="GO:0005829">
    <property type="term" value="C:cytosol"/>
    <property type="evidence" value="ECO:0007669"/>
    <property type="project" value="TreeGrafter"/>
</dbReference>
<evidence type="ECO:0000259" key="9">
    <source>
        <dbReference type="Pfam" id="PF02729"/>
    </source>
</evidence>
<dbReference type="PROSITE" id="PS00097">
    <property type="entry name" value="CARBAMOYLTRANSFERASE"/>
    <property type="match status" value="1"/>
</dbReference>
<feature type="binding site" evidence="7">
    <location>
        <position position="164"/>
    </location>
    <ligand>
        <name>L-aspartate</name>
        <dbReference type="ChEBI" id="CHEBI:29991"/>
    </ligand>
</feature>
<feature type="binding site" evidence="7">
    <location>
        <position position="101"/>
    </location>
    <ligand>
        <name>carbamoyl phosphate</name>
        <dbReference type="ChEBI" id="CHEBI:58228"/>
    </ligand>
</feature>
<evidence type="ECO:0000256" key="4">
    <source>
        <dbReference type="ARBA" id="ARBA00022975"/>
    </source>
</evidence>
<feature type="binding site" evidence="7">
    <location>
        <position position="79"/>
    </location>
    <ligand>
        <name>L-aspartate</name>
        <dbReference type="ChEBI" id="CHEBI:29991"/>
    </ligand>
</feature>
<dbReference type="PANTHER" id="PTHR45753:SF6">
    <property type="entry name" value="ASPARTATE CARBAMOYLTRANSFERASE"/>
    <property type="match status" value="1"/>
</dbReference>
<comment type="function">
    <text evidence="5 7">Catalyzes the condensation of carbamoyl phosphate and aspartate to form carbamoyl aspartate and inorganic phosphate, the committed step in the de novo pyrimidine nucleotide biosynthesis pathway.</text>
</comment>
<dbReference type="InterPro" id="IPR006130">
    <property type="entry name" value="Asp/Orn_carbamoylTrfase"/>
</dbReference>
<gene>
    <name evidence="7" type="primary">pyrB</name>
    <name evidence="10" type="ORF">EEL30_24260</name>
</gene>
<keyword evidence="11" id="KW-1185">Reference proteome</keyword>
<organism evidence="10 11">
    <name type="scientific">Brevibacillus laterosporus</name>
    <name type="common">Bacillus laterosporus</name>
    <dbReference type="NCBI Taxonomy" id="1465"/>
    <lineage>
        <taxon>Bacteria</taxon>
        <taxon>Bacillati</taxon>
        <taxon>Bacillota</taxon>
        <taxon>Bacilli</taxon>
        <taxon>Bacillales</taxon>
        <taxon>Paenibacillaceae</taxon>
        <taxon>Brevibacillus</taxon>
    </lineage>
</organism>
<dbReference type="NCBIfam" id="TIGR00670">
    <property type="entry name" value="asp_carb_tr"/>
    <property type="match status" value="1"/>
</dbReference>
<feature type="binding site" evidence="7">
    <location>
        <position position="134"/>
    </location>
    <ligand>
        <name>carbamoyl phosphate</name>
        <dbReference type="ChEBI" id="CHEBI:58228"/>
    </ligand>
</feature>
<dbReference type="GO" id="GO:0006520">
    <property type="term" value="P:amino acid metabolic process"/>
    <property type="evidence" value="ECO:0007669"/>
    <property type="project" value="InterPro"/>
</dbReference>
<dbReference type="PANTHER" id="PTHR45753">
    <property type="entry name" value="ORNITHINE CARBAMOYLTRANSFERASE, MITOCHONDRIAL"/>
    <property type="match status" value="1"/>
</dbReference>
<comment type="similarity">
    <text evidence="2 7">Belongs to the aspartate/ornithine carbamoyltransferase superfamily. ATCase family.</text>
</comment>
<sequence length="314" mass="34410">MKNLLGINDLGKGDIEAILREAEYFAARSNEHSDLLHGRFVANLFFEASTRTRFSFEVAEKRLGAHVLNFSDSNSSTTKGETIYDTLRTLESMGVETAVIRTGQNGLFTELAKEPNLNMHLVNAGEGTIDHPTQCLLDLLTMKQHHGGIQGLQVAIIGDLRYSRVLGSHLTALPKLGAKLMIAGPDQLMRDQATLPEGVRVVSMEEAVATADVVMMLRVQLERHAGQLFSSKETYHQSYGLTMERAAMMKHDAIIMHPAPFNRGVEIDGRLVESKKSVIFPQVTNGVAVRMAVIAGIMTGGMNAWESSLKMASC</sequence>